<dbReference type="RefSeq" id="WP_178642549.1">
    <property type="nucleotide sequence ID" value="NZ_JBBMEJ010000009.1"/>
</dbReference>
<dbReference type="InterPro" id="IPR034829">
    <property type="entry name" value="DnaD-like_sf"/>
</dbReference>
<feature type="region of interest" description="Disordered" evidence="2">
    <location>
        <begin position="110"/>
        <end position="144"/>
    </location>
</feature>
<evidence type="ECO:0000259" key="3">
    <source>
        <dbReference type="Pfam" id="PF07261"/>
    </source>
</evidence>
<evidence type="ECO:0000313" key="5">
    <source>
        <dbReference type="Proteomes" id="UP001473063"/>
    </source>
</evidence>
<feature type="compositionally biased region" description="Polar residues" evidence="2">
    <location>
        <begin position="344"/>
        <end position="353"/>
    </location>
</feature>
<comment type="similarity">
    <text evidence="1">Belongs to the DnaB/DnaD family.</text>
</comment>
<dbReference type="PANTHER" id="PTHR37293">
    <property type="entry name" value="PHAGE REPLICATION PROTEIN-RELATED"/>
    <property type="match status" value="1"/>
</dbReference>
<dbReference type="Pfam" id="PF07261">
    <property type="entry name" value="DnaB_2"/>
    <property type="match status" value="2"/>
</dbReference>
<organism evidence="4 5">
    <name type="scientific">Blautia aquisgranensis</name>
    <dbReference type="NCBI Taxonomy" id="3133153"/>
    <lineage>
        <taxon>Bacteria</taxon>
        <taxon>Bacillati</taxon>
        <taxon>Bacillota</taxon>
        <taxon>Clostridia</taxon>
        <taxon>Lachnospirales</taxon>
        <taxon>Lachnospiraceae</taxon>
        <taxon>Blautia</taxon>
    </lineage>
</organism>
<dbReference type="InterPro" id="IPR017019">
    <property type="entry name" value="DNA_replication_prd_bac"/>
</dbReference>
<evidence type="ECO:0000256" key="1">
    <source>
        <dbReference type="ARBA" id="ARBA00093462"/>
    </source>
</evidence>
<feature type="compositionally biased region" description="Low complexity" evidence="2">
    <location>
        <begin position="114"/>
        <end position="144"/>
    </location>
</feature>
<dbReference type="InterPro" id="IPR053162">
    <property type="entry name" value="DnaD"/>
</dbReference>
<evidence type="ECO:0000313" key="4">
    <source>
        <dbReference type="EMBL" id="MEQ2371015.1"/>
    </source>
</evidence>
<protein>
    <submittedName>
        <fullName evidence="4">DnaD domain protein</fullName>
    </submittedName>
</protein>
<dbReference type="InterPro" id="IPR006343">
    <property type="entry name" value="DnaB/C_C"/>
</dbReference>
<dbReference type="Proteomes" id="UP001473063">
    <property type="component" value="Unassembled WGS sequence"/>
</dbReference>
<reference evidence="4 5" key="1">
    <citation type="submission" date="2024-03" db="EMBL/GenBank/DDBJ databases">
        <title>Human intestinal bacterial collection.</title>
        <authorList>
            <person name="Pauvert C."/>
            <person name="Hitch T.C.A."/>
            <person name="Clavel T."/>
        </authorList>
    </citation>
    <scope>NUCLEOTIDE SEQUENCE [LARGE SCALE GENOMIC DNA]</scope>
    <source>
        <strain evidence="4 5">CLA-JM-H16</strain>
    </source>
</reference>
<dbReference type="PIRSF" id="PIRSF033722">
    <property type="entry name" value="DnaD_CA_C3587_prd"/>
    <property type="match status" value="1"/>
</dbReference>
<feature type="region of interest" description="Disordered" evidence="2">
    <location>
        <begin position="328"/>
        <end position="353"/>
    </location>
</feature>
<accession>A0ABV1BFF9</accession>
<keyword evidence="5" id="KW-1185">Reference proteome</keyword>
<dbReference type="EMBL" id="JBBMEJ010000009">
    <property type="protein sequence ID" value="MEQ2371015.1"/>
    <property type="molecule type" value="Genomic_DNA"/>
</dbReference>
<gene>
    <name evidence="4" type="ORF">WMO28_08675</name>
</gene>
<sequence length="370" mass="42550">MSMISLQNTSETEVTILSNRFIDNFMPRANGEFVKVYIYLLRIVSAAPTSFSLETMADRLFCTERDISRALKYWEAEKLISLTYTNDQQLTGITLLDPFTDTGRLESSASSDQVFSHESTSSPVSVSNVGASSGTDTDRSGTSAYRLTPDRVKELKQNEEVSQLLYIAEQYLGKTLTPTEMQKILFFYDELKMSADLIEYLVEYCVSRGRKSMRYIETVAMAWSKDGITTVEKAREASSRFSKDYYSVLKAMGINGRNPVEDEITYIDTWRKTYGFDLELIQEACSRTVLTTGQPSFQYADKILSGWKKKNVHTLEDIRLLDAEHKKRQLEKSVSRKKQPTQPPQSNNRFNNFHQRDYDFAEYEKRLLNQ</sequence>
<dbReference type="SUPFAM" id="SSF158499">
    <property type="entry name" value="DnaD domain-like"/>
    <property type="match status" value="2"/>
</dbReference>
<evidence type="ECO:0000256" key="2">
    <source>
        <dbReference type="SAM" id="MobiDB-lite"/>
    </source>
</evidence>
<comment type="caution">
    <text evidence="4">The sequence shown here is derived from an EMBL/GenBank/DDBJ whole genome shotgun (WGS) entry which is preliminary data.</text>
</comment>
<feature type="domain" description="DnaB/C C-terminal" evidence="3">
    <location>
        <begin position="255"/>
        <end position="319"/>
    </location>
</feature>
<feature type="domain" description="DnaB/C C-terminal" evidence="3">
    <location>
        <begin position="167"/>
        <end position="237"/>
    </location>
</feature>
<proteinExistence type="inferred from homology"/>
<dbReference type="NCBIfam" id="TIGR01446">
    <property type="entry name" value="DnaD_dom"/>
    <property type="match status" value="2"/>
</dbReference>
<name>A0ABV1BFF9_9FIRM</name>
<dbReference type="Gene3D" id="1.10.10.630">
    <property type="entry name" value="DnaD domain-like"/>
    <property type="match status" value="2"/>
</dbReference>
<dbReference type="PANTHER" id="PTHR37293:SF5">
    <property type="entry name" value="DNA REPLICATION PROTEIN"/>
    <property type="match status" value="1"/>
</dbReference>